<sequence length="90" mass="9803">MHSSALQFLIVFGKVQTEDESANSSPSASGPNYALKTCGNITFMDRVCADLENSTRNDGLESEDRLAFPLPRYNSNTNLDARQSQGKDAS</sequence>
<reference evidence="3" key="1">
    <citation type="submission" date="2016-11" db="UniProtKB">
        <authorList>
            <consortium name="WormBaseParasite"/>
        </authorList>
    </citation>
    <scope>IDENTIFICATION</scope>
</reference>
<evidence type="ECO:0000313" key="2">
    <source>
        <dbReference type="Proteomes" id="UP000095287"/>
    </source>
</evidence>
<name>A0A1I8AHP9_9BILA</name>
<evidence type="ECO:0000313" key="3">
    <source>
        <dbReference type="WBParaSite" id="L893_g5587.t1"/>
    </source>
</evidence>
<evidence type="ECO:0000256" key="1">
    <source>
        <dbReference type="SAM" id="MobiDB-lite"/>
    </source>
</evidence>
<accession>A0A1I8AHP9</accession>
<protein>
    <submittedName>
        <fullName evidence="3">Secreted protein</fullName>
    </submittedName>
</protein>
<feature type="compositionally biased region" description="Basic and acidic residues" evidence="1">
    <location>
        <begin position="53"/>
        <end position="66"/>
    </location>
</feature>
<dbReference type="WBParaSite" id="L893_g5587.t1">
    <property type="protein sequence ID" value="L893_g5587.t1"/>
    <property type="gene ID" value="L893_g5587"/>
</dbReference>
<feature type="compositionally biased region" description="Polar residues" evidence="1">
    <location>
        <begin position="73"/>
        <end position="90"/>
    </location>
</feature>
<dbReference type="AlphaFoldDB" id="A0A1I8AHP9"/>
<keyword evidence="2" id="KW-1185">Reference proteome</keyword>
<feature type="region of interest" description="Disordered" evidence="1">
    <location>
        <begin position="53"/>
        <end position="90"/>
    </location>
</feature>
<dbReference type="Proteomes" id="UP000095287">
    <property type="component" value="Unplaced"/>
</dbReference>
<proteinExistence type="predicted"/>
<organism evidence="2 3">
    <name type="scientific">Steinernema glaseri</name>
    <dbReference type="NCBI Taxonomy" id="37863"/>
    <lineage>
        <taxon>Eukaryota</taxon>
        <taxon>Metazoa</taxon>
        <taxon>Ecdysozoa</taxon>
        <taxon>Nematoda</taxon>
        <taxon>Chromadorea</taxon>
        <taxon>Rhabditida</taxon>
        <taxon>Tylenchina</taxon>
        <taxon>Panagrolaimomorpha</taxon>
        <taxon>Strongyloidoidea</taxon>
        <taxon>Steinernematidae</taxon>
        <taxon>Steinernema</taxon>
    </lineage>
</organism>